<dbReference type="PATRIC" id="fig|1293597.4.peg.1887"/>
<dbReference type="AlphaFoldDB" id="A0A0R1M4F8"/>
<dbReference type="PANTHER" id="PTHR22946">
    <property type="entry name" value="DIENELACTONE HYDROLASE DOMAIN-CONTAINING PROTEIN-RELATED"/>
    <property type="match status" value="1"/>
</dbReference>
<sequence length="261" mass="28901">MKKMDNKEYFIDCDGMPVHAKLDFPKSKRDSYPLLIIFHGFTGQMEERHIVAVKDAANRAGYAALRVDLYGHGASGGNFADHTILKWLNQAMELVAYAKKLPFVDKIFLAGHSQGGLTALMTAGMLPGEIAGLIPLSPATVEVYGARKGELFGVKFNPEQMEDEYLLPRKSRKLKPEFFLTLRLLPLERAVASYHGPVCLIHGTSDQTVPFDYAKMLAGMERKATGDFTFVPIAGADHNYTGDGQLDEATCTVKKFLEKQL</sequence>
<dbReference type="eggNOG" id="COG1073">
    <property type="taxonomic scope" value="Bacteria"/>
</dbReference>
<dbReference type="InterPro" id="IPR029058">
    <property type="entry name" value="AB_hydrolase_fold"/>
</dbReference>
<dbReference type="Pfam" id="PF12146">
    <property type="entry name" value="Hydrolase_4"/>
    <property type="match status" value="1"/>
</dbReference>
<dbReference type="STRING" id="1293597.FC20_GL001769"/>
<organism evidence="2 3">
    <name type="scientific">Lactobacillus equicursoris DSM 19284 = JCM 14600 = CIP 110162</name>
    <dbReference type="NCBI Taxonomy" id="1293597"/>
    <lineage>
        <taxon>Bacteria</taxon>
        <taxon>Bacillati</taxon>
        <taxon>Bacillota</taxon>
        <taxon>Bacilli</taxon>
        <taxon>Lactobacillales</taxon>
        <taxon>Lactobacillaceae</taxon>
        <taxon>Lactobacillus</taxon>
    </lineage>
</organism>
<dbReference type="EMBL" id="AZDU01000008">
    <property type="protein sequence ID" value="KRL02943.1"/>
    <property type="molecule type" value="Genomic_DNA"/>
</dbReference>
<accession>A0A0R1M4F8</accession>
<dbReference type="InterPro" id="IPR022742">
    <property type="entry name" value="Hydrolase_4"/>
</dbReference>
<feature type="domain" description="Serine aminopeptidase S33" evidence="1">
    <location>
        <begin position="34"/>
        <end position="140"/>
    </location>
</feature>
<dbReference type="Proteomes" id="UP000051074">
    <property type="component" value="Unassembled WGS sequence"/>
</dbReference>
<evidence type="ECO:0000259" key="1">
    <source>
        <dbReference type="Pfam" id="PF12146"/>
    </source>
</evidence>
<comment type="caution">
    <text evidence="2">The sequence shown here is derived from an EMBL/GenBank/DDBJ whole genome shotgun (WGS) entry which is preliminary data.</text>
</comment>
<keyword evidence="3" id="KW-1185">Reference proteome</keyword>
<dbReference type="Gene3D" id="3.40.50.1820">
    <property type="entry name" value="alpha/beta hydrolase"/>
    <property type="match status" value="1"/>
</dbReference>
<protein>
    <recommendedName>
        <fullName evidence="1">Serine aminopeptidase S33 domain-containing protein</fullName>
    </recommendedName>
</protein>
<name>A0A0R1M4F8_9LACO</name>
<reference evidence="2 3" key="1">
    <citation type="journal article" date="2015" name="Genome Announc.">
        <title>Expanding the biotechnology potential of lactobacilli through comparative genomics of 213 strains and associated genera.</title>
        <authorList>
            <person name="Sun Z."/>
            <person name="Harris H.M."/>
            <person name="McCann A."/>
            <person name="Guo C."/>
            <person name="Argimon S."/>
            <person name="Zhang W."/>
            <person name="Yang X."/>
            <person name="Jeffery I.B."/>
            <person name="Cooney J.C."/>
            <person name="Kagawa T.F."/>
            <person name="Liu W."/>
            <person name="Song Y."/>
            <person name="Salvetti E."/>
            <person name="Wrobel A."/>
            <person name="Rasinkangas P."/>
            <person name="Parkhill J."/>
            <person name="Rea M.C."/>
            <person name="O'Sullivan O."/>
            <person name="Ritari J."/>
            <person name="Douillard F.P."/>
            <person name="Paul Ross R."/>
            <person name="Yang R."/>
            <person name="Briner A.E."/>
            <person name="Felis G.E."/>
            <person name="de Vos W.M."/>
            <person name="Barrangou R."/>
            <person name="Klaenhammer T.R."/>
            <person name="Caufield P.W."/>
            <person name="Cui Y."/>
            <person name="Zhang H."/>
            <person name="O'Toole P.W."/>
        </authorList>
    </citation>
    <scope>NUCLEOTIDE SEQUENCE [LARGE SCALE GENOMIC DNA]</scope>
    <source>
        <strain evidence="2 3">DSM 19284</strain>
    </source>
</reference>
<gene>
    <name evidence="2" type="ORF">FC20_GL001769</name>
</gene>
<proteinExistence type="predicted"/>
<evidence type="ECO:0000313" key="3">
    <source>
        <dbReference type="Proteomes" id="UP000051074"/>
    </source>
</evidence>
<dbReference type="SUPFAM" id="SSF53474">
    <property type="entry name" value="alpha/beta-Hydrolases"/>
    <property type="match status" value="1"/>
</dbReference>
<dbReference type="InterPro" id="IPR050261">
    <property type="entry name" value="FrsA_esterase"/>
</dbReference>
<evidence type="ECO:0000313" key="2">
    <source>
        <dbReference type="EMBL" id="KRL02943.1"/>
    </source>
</evidence>